<protein>
    <submittedName>
        <fullName evidence="1">Uncharacterized protein</fullName>
    </submittedName>
</protein>
<accession>A0A7J6PEX8</accession>
<sequence length="104" mass="12327">MALFQLPHHFEALRCMAIERLWDGEQGREPMHHLMGDIMGYCRKAELTLDCPTEEILVDKELSGEFIFMDDKSVYEAYHDWNDMTIRLRNMWNGMHSPTEHPLC</sequence>
<comment type="caution">
    <text evidence="1">The sequence shown here is derived from an EMBL/GenBank/DDBJ whole genome shotgun (WGS) entry which is preliminary data.</text>
</comment>
<organism evidence="1 2">
    <name type="scientific">Perkinsus olseni</name>
    <name type="common">Perkinsus atlanticus</name>
    <dbReference type="NCBI Taxonomy" id="32597"/>
    <lineage>
        <taxon>Eukaryota</taxon>
        <taxon>Sar</taxon>
        <taxon>Alveolata</taxon>
        <taxon>Perkinsozoa</taxon>
        <taxon>Perkinsea</taxon>
        <taxon>Perkinsida</taxon>
        <taxon>Perkinsidae</taxon>
        <taxon>Perkinsus</taxon>
    </lineage>
</organism>
<evidence type="ECO:0000313" key="1">
    <source>
        <dbReference type="EMBL" id="KAF4694669.1"/>
    </source>
</evidence>
<dbReference type="EMBL" id="JABANM010035906">
    <property type="protein sequence ID" value="KAF4694669.1"/>
    <property type="molecule type" value="Genomic_DNA"/>
</dbReference>
<gene>
    <name evidence="1" type="ORF">FOZ62_019059</name>
</gene>
<reference evidence="1 2" key="1">
    <citation type="submission" date="2020-04" db="EMBL/GenBank/DDBJ databases">
        <title>Perkinsus olseni comparative genomics.</title>
        <authorList>
            <person name="Bogema D.R."/>
        </authorList>
    </citation>
    <scope>NUCLEOTIDE SEQUENCE [LARGE SCALE GENOMIC DNA]</scope>
    <source>
        <strain evidence="1">ATCC PRA-205</strain>
    </source>
</reference>
<dbReference type="Proteomes" id="UP000574390">
    <property type="component" value="Unassembled WGS sequence"/>
</dbReference>
<dbReference type="AlphaFoldDB" id="A0A7J6PEX8"/>
<proteinExistence type="predicted"/>
<name>A0A7J6PEX8_PEROL</name>
<evidence type="ECO:0000313" key="2">
    <source>
        <dbReference type="Proteomes" id="UP000574390"/>
    </source>
</evidence>